<gene>
    <name evidence="9" type="primary">hisC</name>
    <name evidence="11" type="ORF">BZM27_03185</name>
</gene>
<feature type="modified residue" description="N6-(pyridoxal phosphate)lysine" evidence="9">
    <location>
        <position position="213"/>
    </location>
</feature>
<keyword evidence="12" id="KW-1185">Reference proteome</keyword>
<feature type="domain" description="Aminotransferase class I/classII large" evidence="10">
    <location>
        <begin position="26"/>
        <end position="350"/>
    </location>
</feature>
<name>A0A4R0XK36_9BURK</name>
<evidence type="ECO:0000256" key="3">
    <source>
        <dbReference type="ARBA" id="ARBA00007970"/>
    </source>
</evidence>
<dbReference type="InterPro" id="IPR005861">
    <property type="entry name" value="HisP_aminotrans"/>
</dbReference>
<dbReference type="Pfam" id="PF00155">
    <property type="entry name" value="Aminotran_1_2"/>
    <property type="match status" value="1"/>
</dbReference>
<comment type="similarity">
    <text evidence="3 9">Belongs to the class-II pyridoxal-phosphate-dependent aminotransferase family. Histidinol-phosphate aminotransferase subfamily.</text>
</comment>
<dbReference type="Gene3D" id="3.90.1150.10">
    <property type="entry name" value="Aspartate Aminotransferase, domain 1"/>
    <property type="match status" value="1"/>
</dbReference>
<dbReference type="Gene3D" id="3.40.640.10">
    <property type="entry name" value="Type I PLP-dependent aspartate aminotransferase-like (Major domain)"/>
    <property type="match status" value="1"/>
</dbReference>
<dbReference type="CDD" id="cd00609">
    <property type="entry name" value="AAT_like"/>
    <property type="match status" value="1"/>
</dbReference>
<dbReference type="UniPathway" id="UPA00031">
    <property type="reaction ID" value="UER00012"/>
</dbReference>
<evidence type="ECO:0000256" key="1">
    <source>
        <dbReference type="ARBA" id="ARBA00001933"/>
    </source>
</evidence>
<evidence type="ECO:0000256" key="4">
    <source>
        <dbReference type="ARBA" id="ARBA00011738"/>
    </source>
</evidence>
<comment type="caution">
    <text evidence="11">The sequence shown here is derived from an EMBL/GenBank/DDBJ whole genome shotgun (WGS) entry which is preliminary data.</text>
</comment>
<evidence type="ECO:0000313" key="11">
    <source>
        <dbReference type="EMBL" id="TCG09752.1"/>
    </source>
</evidence>
<evidence type="ECO:0000313" key="12">
    <source>
        <dbReference type="Proteomes" id="UP000294200"/>
    </source>
</evidence>
<keyword evidence="9" id="KW-0368">Histidine biosynthesis</keyword>
<evidence type="ECO:0000256" key="9">
    <source>
        <dbReference type="HAMAP-Rule" id="MF_01023"/>
    </source>
</evidence>
<dbReference type="InterPro" id="IPR015421">
    <property type="entry name" value="PyrdxlP-dep_Trfase_major"/>
</dbReference>
<dbReference type="EMBL" id="MWML01000006">
    <property type="protein sequence ID" value="TCG09752.1"/>
    <property type="molecule type" value="Genomic_DNA"/>
</dbReference>
<accession>A0A4R0XK36</accession>
<evidence type="ECO:0000256" key="5">
    <source>
        <dbReference type="ARBA" id="ARBA00022576"/>
    </source>
</evidence>
<sequence length="359" mass="39626">MSRYWSDIVHRLTPYVPGEQPALAHPVKLNTNENPYPPSPAVVSAIRNELGDTAESLRRYPDPTARVLRETVAAHHGLKVDQVFAGNGSDEVLATMFQALLKHDKPILFPDVTYSFYPTYARLYDVAYRTIPLDDAFQICIDDYTQPNGGVLFPNPNAPTGHALPLSDIERLVASNPNSVVVIDEAYVDFGAQSAISLIGKYPNLLVVHTTSKSRSLAGMRVGFAFGDAALIDALNRVKDSFNSYPLDRLAQAAATAAYKDDVWFRECTEKVIASRERMTAQLTALGFEVVPSSANFVFARHEGYDAATLAAQLREREIFVRHFKLPRIDQHLRISIGTDAECDTLLDALKDILGGYVG</sequence>
<keyword evidence="9" id="KW-0028">Amino-acid biosynthesis</keyword>
<dbReference type="GO" id="GO:0030170">
    <property type="term" value="F:pyridoxal phosphate binding"/>
    <property type="evidence" value="ECO:0007669"/>
    <property type="project" value="InterPro"/>
</dbReference>
<comment type="cofactor">
    <cofactor evidence="1 9">
        <name>pyridoxal 5'-phosphate</name>
        <dbReference type="ChEBI" id="CHEBI:597326"/>
    </cofactor>
</comment>
<dbReference type="GO" id="GO:0004400">
    <property type="term" value="F:histidinol-phosphate transaminase activity"/>
    <property type="evidence" value="ECO:0007669"/>
    <property type="project" value="UniProtKB-UniRule"/>
</dbReference>
<dbReference type="NCBIfam" id="TIGR01141">
    <property type="entry name" value="hisC"/>
    <property type="match status" value="1"/>
</dbReference>
<dbReference type="PANTHER" id="PTHR43643:SF3">
    <property type="entry name" value="HISTIDINOL-PHOSPHATE AMINOTRANSFERASE"/>
    <property type="match status" value="1"/>
</dbReference>
<dbReference type="InterPro" id="IPR015424">
    <property type="entry name" value="PyrdxlP-dep_Trfase"/>
</dbReference>
<dbReference type="EC" id="2.6.1.9" evidence="9"/>
<dbReference type="InterPro" id="IPR004839">
    <property type="entry name" value="Aminotransferase_I/II_large"/>
</dbReference>
<dbReference type="HAMAP" id="MF_01023">
    <property type="entry name" value="HisC_aminotrans_2"/>
    <property type="match status" value="1"/>
</dbReference>
<evidence type="ECO:0000256" key="8">
    <source>
        <dbReference type="ARBA" id="ARBA00047481"/>
    </source>
</evidence>
<evidence type="ECO:0000256" key="2">
    <source>
        <dbReference type="ARBA" id="ARBA00005011"/>
    </source>
</evidence>
<protein>
    <recommendedName>
        <fullName evidence="9">Histidinol-phosphate aminotransferase</fullName>
        <ecNumber evidence="9">2.6.1.9</ecNumber>
    </recommendedName>
    <alternativeName>
        <fullName evidence="9">Imidazole acetol-phosphate transaminase</fullName>
    </alternativeName>
</protein>
<dbReference type="SUPFAM" id="SSF53383">
    <property type="entry name" value="PLP-dependent transferases"/>
    <property type="match status" value="1"/>
</dbReference>
<dbReference type="Proteomes" id="UP000294200">
    <property type="component" value="Unassembled WGS sequence"/>
</dbReference>
<dbReference type="GO" id="GO:0000105">
    <property type="term" value="P:L-histidine biosynthetic process"/>
    <property type="evidence" value="ECO:0007669"/>
    <property type="project" value="UniProtKB-UniRule"/>
</dbReference>
<comment type="subunit">
    <text evidence="4 9">Homodimer.</text>
</comment>
<keyword evidence="5 9" id="KW-0032">Aminotransferase</keyword>
<evidence type="ECO:0000256" key="6">
    <source>
        <dbReference type="ARBA" id="ARBA00022679"/>
    </source>
</evidence>
<evidence type="ECO:0000256" key="7">
    <source>
        <dbReference type="ARBA" id="ARBA00022898"/>
    </source>
</evidence>
<dbReference type="InterPro" id="IPR050106">
    <property type="entry name" value="HistidinolP_aminotransfase"/>
</dbReference>
<dbReference type="InterPro" id="IPR015422">
    <property type="entry name" value="PyrdxlP-dep_Trfase_small"/>
</dbReference>
<reference evidence="11 12" key="1">
    <citation type="submission" date="2017-02" db="EMBL/GenBank/DDBJ databases">
        <title>Paraburkholderia sophoroidis sp. nov. and Paraburkholderia steynii sp. nov. rhizobial symbionts of the fynbos legume Hypocalyptus sophoroides.</title>
        <authorList>
            <person name="Steenkamp E.T."/>
            <person name="Beukes C.W."/>
            <person name="Van Zyl E."/>
            <person name="Avontuur J."/>
            <person name="Chan W.Y."/>
            <person name="Hassen A."/>
            <person name="Palmer M."/>
            <person name="Mthombeni L."/>
            <person name="Phalane F."/>
            <person name="Sereme K."/>
            <person name="Venter S.N."/>
        </authorList>
    </citation>
    <scope>NUCLEOTIDE SEQUENCE [LARGE SCALE GENOMIC DNA]</scope>
    <source>
        <strain evidence="11 12">HC1.1ba</strain>
    </source>
</reference>
<organism evidence="11 12">
    <name type="scientific">Paraburkholderia steynii</name>
    <dbReference type="NCBI Taxonomy" id="1245441"/>
    <lineage>
        <taxon>Bacteria</taxon>
        <taxon>Pseudomonadati</taxon>
        <taxon>Pseudomonadota</taxon>
        <taxon>Betaproteobacteria</taxon>
        <taxon>Burkholderiales</taxon>
        <taxon>Burkholderiaceae</taxon>
        <taxon>Paraburkholderia</taxon>
    </lineage>
</organism>
<dbReference type="PANTHER" id="PTHR43643">
    <property type="entry name" value="HISTIDINOL-PHOSPHATE AMINOTRANSFERASE 2"/>
    <property type="match status" value="1"/>
</dbReference>
<evidence type="ECO:0000259" key="10">
    <source>
        <dbReference type="Pfam" id="PF00155"/>
    </source>
</evidence>
<keyword evidence="7 9" id="KW-0663">Pyridoxal phosphate</keyword>
<proteinExistence type="inferred from homology"/>
<keyword evidence="6 9" id="KW-0808">Transferase</keyword>
<dbReference type="AlphaFoldDB" id="A0A4R0XK36"/>
<comment type="pathway">
    <text evidence="2 9">Amino-acid biosynthesis; L-histidine biosynthesis; L-histidine from 5-phospho-alpha-D-ribose 1-diphosphate: step 7/9.</text>
</comment>
<comment type="catalytic activity">
    <reaction evidence="8 9">
        <text>L-histidinol phosphate + 2-oxoglutarate = 3-(imidazol-4-yl)-2-oxopropyl phosphate + L-glutamate</text>
        <dbReference type="Rhea" id="RHEA:23744"/>
        <dbReference type="ChEBI" id="CHEBI:16810"/>
        <dbReference type="ChEBI" id="CHEBI:29985"/>
        <dbReference type="ChEBI" id="CHEBI:57766"/>
        <dbReference type="ChEBI" id="CHEBI:57980"/>
        <dbReference type="EC" id="2.6.1.9"/>
    </reaction>
</comment>